<evidence type="ECO:0000313" key="1">
    <source>
        <dbReference type="EMBL" id="MCU9848387.1"/>
    </source>
</evidence>
<accession>A0ABT2X355</accession>
<dbReference type="Pfam" id="PF05990">
    <property type="entry name" value="DUF900"/>
    <property type="match status" value="1"/>
</dbReference>
<dbReference type="PROSITE" id="PS51257">
    <property type="entry name" value="PROKAR_LIPOPROTEIN"/>
    <property type="match status" value="1"/>
</dbReference>
<dbReference type="InterPro" id="IPR029058">
    <property type="entry name" value="AB_hydrolase_fold"/>
</dbReference>
<dbReference type="SUPFAM" id="SSF53474">
    <property type="entry name" value="alpha/beta-Hydrolases"/>
    <property type="match status" value="1"/>
</dbReference>
<name>A0ABT2X355_9RHOB</name>
<keyword evidence="2" id="KW-1185">Reference proteome</keyword>
<keyword evidence="1" id="KW-0378">Hydrolase</keyword>
<protein>
    <submittedName>
        <fullName evidence="1">Alpha/beta hydrolase</fullName>
    </submittedName>
</protein>
<evidence type="ECO:0000313" key="2">
    <source>
        <dbReference type="Proteomes" id="UP001209535"/>
    </source>
</evidence>
<dbReference type="EMBL" id="JAOVQO010000008">
    <property type="protein sequence ID" value="MCU9848387.1"/>
    <property type="molecule type" value="Genomic_DNA"/>
</dbReference>
<gene>
    <name evidence="1" type="ORF">OEZ60_10235</name>
</gene>
<dbReference type="PANTHER" id="PTHR36513">
    <property type="entry name" value="ABC TRANSMEMBRANE TYPE-1 DOMAIN-CONTAINING PROTEIN"/>
    <property type="match status" value="1"/>
</dbReference>
<dbReference type="Gene3D" id="3.40.50.1820">
    <property type="entry name" value="alpha/beta hydrolase"/>
    <property type="match status" value="1"/>
</dbReference>
<reference evidence="1 2" key="1">
    <citation type="submission" date="2022-10" db="EMBL/GenBank/DDBJ databases">
        <title>Defluviimonas sp. nov., isolated from ocean surface sediments.</title>
        <authorList>
            <person name="He W."/>
            <person name="Wang L."/>
            <person name="Zhang D.-F."/>
        </authorList>
    </citation>
    <scope>NUCLEOTIDE SEQUENCE [LARGE SCALE GENOMIC DNA]</scope>
    <source>
        <strain evidence="1 2">WL0024</strain>
    </source>
</reference>
<dbReference type="PANTHER" id="PTHR36513:SF1">
    <property type="entry name" value="TRANSMEMBRANE PROTEIN"/>
    <property type="match status" value="1"/>
</dbReference>
<dbReference type="RefSeq" id="WP_263335620.1">
    <property type="nucleotide sequence ID" value="NZ_JAOVQO010000008.1"/>
</dbReference>
<sequence>MKAEQIVATISHVALVVSTFLLAACGPNIYDVVELMPSPTIYAEANADPFEGVNAGNVYDRAKLFYATDRAPSGRDDPQAYYSNERGHVLRGGVARVRIDPPLDTWADIRRVTLVSDRDATYRLRLSEVQEFGVFPFSLTRYFADAPSQQEMQSAGREFAAQIDAQLARSRNKDIFIYTHGYNVDFDYSTLVSKELQHFLGYQGAFVSYNWTATPSRFAYFRDQESVLSTRRNLRSLIEYLSANTRARRIHLVGYSAGTRLAFEAAYQIALQPEPKPRLGRLILIGSDLDASFVLQALEDGLMDAVEDVTFYQSQTDSALAMSRFVFGRQRIGQTATKGTVARSIAEGLAKTDGLHIIDVTAAEAADTGNGHWYFRSSPWASSDLFISLLTDRNPGQRGLVRAPGEVVWRFPPNYPEILKSRKSVATASTLRNAQPF</sequence>
<dbReference type="InterPro" id="IPR010297">
    <property type="entry name" value="DUF900_hydrolase"/>
</dbReference>
<organism evidence="1 2">
    <name type="scientific">Albidovulum salinarum</name>
    <dbReference type="NCBI Taxonomy" id="2984153"/>
    <lineage>
        <taxon>Bacteria</taxon>
        <taxon>Pseudomonadati</taxon>
        <taxon>Pseudomonadota</taxon>
        <taxon>Alphaproteobacteria</taxon>
        <taxon>Rhodobacterales</taxon>
        <taxon>Paracoccaceae</taxon>
        <taxon>Albidovulum</taxon>
    </lineage>
</organism>
<dbReference type="GO" id="GO:0016787">
    <property type="term" value="F:hydrolase activity"/>
    <property type="evidence" value="ECO:0007669"/>
    <property type="project" value="UniProtKB-KW"/>
</dbReference>
<comment type="caution">
    <text evidence="1">The sequence shown here is derived from an EMBL/GenBank/DDBJ whole genome shotgun (WGS) entry which is preliminary data.</text>
</comment>
<proteinExistence type="predicted"/>
<dbReference type="Proteomes" id="UP001209535">
    <property type="component" value="Unassembled WGS sequence"/>
</dbReference>